<dbReference type="CDD" id="cd16833">
    <property type="entry name" value="YfiH"/>
    <property type="match status" value="1"/>
</dbReference>
<protein>
    <recommendedName>
        <fullName evidence="10">Purine nucleoside phosphorylase</fullName>
    </recommendedName>
</protein>
<evidence type="ECO:0000256" key="4">
    <source>
        <dbReference type="ARBA" id="ARBA00022723"/>
    </source>
</evidence>
<evidence type="ECO:0000256" key="9">
    <source>
        <dbReference type="ARBA" id="ARBA00049893"/>
    </source>
</evidence>
<comment type="catalytic activity">
    <reaction evidence="8">
        <text>adenosine + phosphate = alpha-D-ribose 1-phosphate + adenine</text>
        <dbReference type="Rhea" id="RHEA:27642"/>
        <dbReference type="ChEBI" id="CHEBI:16335"/>
        <dbReference type="ChEBI" id="CHEBI:16708"/>
        <dbReference type="ChEBI" id="CHEBI:43474"/>
        <dbReference type="ChEBI" id="CHEBI:57720"/>
        <dbReference type="EC" id="2.4.2.1"/>
    </reaction>
    <physiologicalReaction direction="left-to-right" evidence="8">
        <dbReference type="Rhea" id="RHEA:27643"/>
    </physiologicalReaction>
</comment>
<name>A0A158GML1_CABSO</name>
<keyword evidence="6" id="KW-0862">Zinc</keyword>
<dbReference type="EMBL" id="FCOC02000008">
    <property type="protein sequence ID" value="SAL33097.1"/>
    <property type="molecule type" value="Genomic_DNA"/>
</dbReference>
<evidence type="ECO:0000256" key="1">
    <source>
        <dbReference type="ARBA" id="ARBA00000553"/>
    </source>
</evidence>
<keyword evidence="3" id="KW-0808">Transferase</keyword>
<dbReference type="Pfam" id="PF02578">
    <property type="entry name" value="Cu-oxidase_4"/>
    <property type="match status" value="1"/>
</dbReference>
<evidence type="ECO:0000313" key="12">
    <source>
        <dbReference type="Proteomes" id="UP000054893"/>
    </source>
</evidence>
<sequence length="289" mass="30477">MSQSSRAAFADHAPLRHDDCLWPDWSSGPAAVSKRVHALATTRNGGVSRAPFGGANGRGGLNLGLHTGDAPQAVLENRRRVVELTGAPIAWLTQVHGVDIEEAGKVIDRCAGSPASEVKADAVVTDRAGAVCAVMVADCLPVLFCDTAGRAVGAAHAGWRGLAGGIVEKTALRVARLASARMETLHAWLGPAIGPAAFEVGEDVLEAFASAADPAHRDAVAAAFVAREQKGKYLANLYALARLRLELAGVLPQNVHGATHCTFNEAERFYSYRRERTTGRMAAMIWLAD</sequence>
<evidence type="ECO:0000313" key="11">
    <source>
        <dbReference type="EMBL" id="SAL33097.1"/>
    </source>
</evidence>
<dbReference type="InterPro" id="IPR011324">
    <property type="entry name" value="Cytotoxic_necrot_fac-like_cat"/>
</dbReference>
<evidence type="ECO:0000256" key="10">
    <source>
        <dbReference type="RuleBase" id="RU361274"/>
    </source>
</evidence>
<dbReference type="PANTHER" id="PTHR30616">
    <property type="entry name" value="UNCHARACTERIZED PROTEIN YFIH"/>
    <property type="match status" value="1"/>
</dbReference>
<evidence type="ECO:0000256" key="8">
    <source>
        <dbReference type="ARBA" id="ARBA00048968"/>
    </source>
</evidence>
<comment type="similarity">
    <text evidence="2 10">Belongs to the purine nucleoside phosphorylase YfiH/LACC1 family.</text>
</comment>
<evidence type="ECO:0000256" key="7">
    <source>
        <dbReference type="ARBA" id="ARBA00047989"/>
    </source>
</evidence>
<comment type="catalytic activity">
    <reaction evidence="7">
        <text>adenosine + H2O + H(+) = inosine + NH4(+)</text>
        <dbReference type="Rhea" id="RHEA:24408"/>
        <dbReference type="ChEBI" id="CHEBI:15377"/>
        <dbReference type="ChEBI" id="CHEBI:15378"/>
        <dbReference type="ChEBI" id="CHEBI:16335"/>
        <dbReference type="ChEBI" id="CHEBI:17596"/>
        <dbReference type="ChEBI" id="CHEBI:28938"/>
        <dbReference type="EC" id="3.5.4.4"/>
    </reaction>
    <physiologicalReaction direction="left-to-right" evidence="7">
        <dbReference type="Rhea" id="RHEA:24409"/>
    </physiologicalReaction>
</comment>
<dbReference type="GO" id="GO:0016787">
    <property type="term" value="F:hydrolase activity"/>
    <property type="evidence" value="ECO:0007669"/>
    <property type="project" value="UniProtKB-KW"/>
</dbReference>
<dbReference type="SUPFAM" id="SSF64438">
    <property type="entry name" value="CNF1/YfiH-like putative cysteine hydrolases"/>
    <property type="match status" value="1"/>
</dbReference>
<keyword evidence="5" id="KW-0378">Hydrolase</keyword>
<evidence type="ECO:0000256" key="6">
    <source>
        <dbReference type="ARBA" id="ARBA00022833"/>
    </source>
</evidence>
<dbReference type="NCBIfam" id="TIGR00726">
    <property type="entry name" value="peptidoglycan editing factor PgeF"/>
    <property type="match status" value="1"/>
</dbReference>
<evidence type="ECO:0000256" key="2">
    <source>
        <dbReference type="ARBA" id="ARBA00007353"/>
    </source>
</evidence>
<gene>
    <name evidence="11" type="ORF">AWB64_03126</name>
</gene>
<evidence type="ECO:0000256" key="3">
    <source>
        <dbReference type="ARBA" id="ARBA00022679"/>
    </source>
</evidence>
<dbReference type="OrthoDB" id="4279at2"/>
<dbReference type="InterPro" id="IPR038371">
    <property type="entry name" value="Cu_polyphenol_OxRdtase_sf"/>
</dbReference>
<organism evidence="11 12">
    <name type="scientific">Caballeronia sordidicola</name>
    <name type="common">Burkholderia sordidicola</name>
    <dbReference type="NCBI Taxonomy" id="196367"/>
    <lineage>
        <taxon>Bacteria</taxon>
        <taxon>Pseudomonadati</taxon>
        <taxon>Pseudomonadota</taxon>
        <taxon>Betaproteobacteria</taxon>
        <taxon>Burkholderiales</taxon>
        <taxon>Burkholderiaceae</taxon>
        <taxon>Caballeronia</taxon>
    </lineage>
</organism>
<keyword evidence="4" id="KW-0479">Metal-binding</keyword>
<dbReference type="Gene3D" id="3.60.140.10">
    <property type="entry name" value="CNF1/YfiH-like putative cysteine hydrolases"/>
    <property type="match status" value="1"/>
</dbReference>
<dbReference type="PANTHER" id="PTHR30616:SF2">
    <property type="entry name" value="PURINE NUCLEOSIDE PHOSPHORYLASE LACC1"/>
    <property type="match status" value="1"/>
</dbReference>
<proteinExistence type="inferred from homology"/>
<dbReference type="InterPro" id="IPR003730">
    <property type="entry name" value="Cu_polyphenol_OxRdtase"/>
</dbReference>
<accession>A0A158GML1</accession>
<reference evidence="11 12" key="1">
    <citation type="submission" date="2016-01" db="EMBL/GenBank/DDBJ databases">
        <authorList>
            <person name="Oliw E.H."/>
        </authorList>
    </citation>
    <scope>NUCLEOTIDE SEQUENCE [LARGE SCALE GENOMIC DNA]</scope>
    <source>
        <strain evidence="11">LMG 22029</strain>
    </source>
</reference>
<comment type="catalytic activity">
    <reaction evidence="1">
        <text>inosine + phosphate = alpha-D-ribose 1-phosphate + hypoxanthine</text>
        <dbReference type="Rhea" id="RHEA:27646"/>
        <dbReference type="ChEBI" id="CHEBI:17368"/>
        <dbReference type="ChEBI" id="CHEBI:17596"/>
        <dbReference type="ChEBI" id="CHEBI:43474"/>
        <dbReference type="ChEBI" id="CHEBI:57720"/>
        <dbReference type="EC" id="2.4.2.1"/>
    </reaction>
    <physiologicalReaction direction="left-to-right" evidence="1">
        <dbReference type="Rhea" id="RHEA:27647"/>
    </physiologicalReaction>
</comment>
<dbReference type="AlphaFoldDB" id="A0A158GML1"/>
<dbReference type="GO" id="GO:0005507">
    <property type="term" value="F:copper ion binding"/>
    <property type="evidence" value="ECO:0007669"/>
    <property type="project" value="TreeGrafter"/>
</dbReference>
<comment type="catalytic activity">
    <reaction evidence="9">
        <text>S-methyl-5'-thioadenosine + phosphate = 5-(methylsulfanyl)-alpha-D-ribose 1-phosphate + adenine</text>
        <dbReference type="Rhea" id="RHEA:11852"/>
        <dbReference type="ChEBI" id="CHEBI:16708"/>
        <dbReference type="ChEBI" id="CHEBI:17509"/>
        <dbReference type="ChEBI" id="CHEBI:43474"/>
        <dbReference type="ChEBI" id="CHEBI:58533"/>
        <dbReference type="EC" id="2.4.2.28"/>
    </reaction>
    <physiologicalReaction direction="left-to-right" evidence="9">
        <dbReference type="Rhea" id="RHEA:11853"/>
    </physiologicalReaction>
</comment>
<evidence type="ECO:0000256" key="5">
    <source>
        <dbReference type="ARBA" id="ARBA00022801"/>
    </source>
</evidence>
<dbReference type="Proteomes" id="UP000054893">
    <property type="component" value="Unassembled WGS sequence"/>
</dbReference>
<dbReference type="RefSeq" id="WP_060856353.1">
    <property type="nucleotide sequence ID" value="NZ_FCOC02000008.1"/>
</dbReference>
<dbReference type="GO" id="GO:0017061">
    <property type="term" value="F:S-methyl-5-thioadenosine phosphorylase activity"/>
    <property type="evidence" value="ECO:0007669"/>
    <property type="project" value="UniProtKB-EC"/>
</dbReference>